<keyword evidence="6" id="KW-0560">Oxidoreductase</keyword>
<reference evidence="10 11" key="1">
    <citation type="submission" date="2014-07" db="EMBL/GenBank/DDBJ databases">
        <title>Genome of Chryseobacterium formosense LMG 24722.</title>
        <authorList>
            <person name="Pipes S.E."/>
            <person name="Stropko S.J."/>
            <person name="Newman J.D."/>
        </authorList>
    </citation>
    <scope>NUCLEOTIDE SEQUENCE [LARGE SCALE GENOMIC DNA]</scope>
    <source>
        <strain evidence="10 11">LMG 24722</strain>
    </source>
</reference>
<dbReference type="RefSeq" id="WP_034674587.1">
    <property type="nucleotide sequence ID" value="NZ_FPAP01000001.1"/>
</dbReference>
<dbReference type="InterPro" id="IPR005123">
    <property type="entry name" value="Oxoglu/Fe-dep_dioxygenase_dom"/>
</dbReference>
<evidence type="ECO:0000256" key="2">
    <source>
        <dbReference type="ARBA" id="ARBA00022723"/>
    </source>
</evidence>
<dbReference type="PANTHER" id="PTHR31212">
    <property type="entry name" value="ALPHA-KETOGLUTARATE-DEPENDENT DIOXYGENASE ALKB HOMOLOG 3"/>
    <property type="match status" value="1"/>
</dbReference>
<dbReference type="GO" id="GO:0032259">
    <property type="term" value="P:methylation"/>
    <property type="evidence" value="ECO:0007669"/>
    <property type="project" value="UniProtKB-KW"/>
</dbReference>
<keyword evidence="3" id="KW-0227">DNA damage</keyword>
<dbReference type="PROSITE" id="PS51471">
    <property type="entry name" value="FE2OG_OXY"/>
    <property type="match status" value="1"/>
</dbReference>
<evidence type="ECO:0000256" key="3">
    <source>
        <dbReference type="ARBA" id="ARBA00022763"/>
    </source>
</evidence>
<comment type="cofactor">
    <cofactor evidence="1">
        <name>Fe(2+)</name>
        <dbReference type="ChEBI" id="CHEBI:29033"/>
    </cofactor>
</comment>
<evidence type="ECO:0000313" key="11">
    <source>
        <dbReference type="Proteomes" id="UP000028713"/>
    </source>
</evidence>
<evidence type="ECO:0000256" key="8">
    <source>
        <dbReference type="ARBA" id="ARBA00023204"/>
    </source>
</evidence>
<dbReference type="Gene3D" id="2.60.120.590">
    <property type="entry name" value="Alpha-ketoglutarate-dependent dioxygenase AlkB-like"/>
    <property type="match status" value="1"/>
</dbReference>
<keyword evidence="4" id="KW-0460">Magnesium</keyword>
<dbReference type="Proteomes" id="UP000028713">
    <property type="component" value="Unassembled WGS sequence"/>
</dbReference>
<keyword evidence="11" id="KW-1185">Reference proteome</keyword>
<dbReference type="SUPFAM" id="SSF51197">
    <property type="entry name" value="Clavaminate synthase-like"/>
    <property type="match status" value="1"/>
</dbReference>
<evidence type="ECO:0000256" key="6">
    <source>
        <dbReference type="ARBA" id="ARBA00023002"/>
    </source>
</evidence>
<keyword evidence="10" id="KW-0808">Transferase</keyword>
<dbReference type="GO" id="GO:0046872">
    <property type="term" value="F:metal ion binding"/>
    <property type="evidence" value="ECO:0007669"/>
    <property type="project" value="UniProtKB-KW"/>
</dbReference>
<evidence type="ECO:0000256" key="4">
    <source>
        <dbReference type="ARBA" id="ARBA00022842"/>
    </source>
</evidence>
<dbReference type="GO" id="GO:0006307">
    <property type="term" value="P:DNA alkylation repair"/>
    <property type="evidence" value="ECO:0007669"/>
    <property type="project" value="InterPro"/>
</dbReference>
<evidence type="ECO:0000259" key="9">
    <source>
        <dbReference type="PROSITE" id="PS51471"/>
    </source>
</evidence>
<dbReference type="PANTHER" id="PTHR31212:SF4">
    <property type="entry name" value="ALPHA-KETOGLUTARATE-DEPENDENT DIOXYGENASE ALKB HOMOLOG 3"/>
    <property type="match status" value="1"/>
</dbReference>
<name>A0A085Z7I5_9FLAO</name>
<accession>A0A085Z7I5</accession>
<organism evidence="10 11">
    <name type="scientific">Chryseobacterium formosense</name>
    <dbReference type="NCBI Taxonomy" id="236814"/>
    <lineage>
        <taxon>Bacteria</taxon>
        <taxon>Pseudomonadati</taxon>
        <taxon>Bacteroidota</taxon>
        <taxon>Flavobacteriia</taxon>
        <taxon>Flavobacteriales</taxon>
        <taxon>Weeksellaceae</taxon>
        <taxon>Chryseobacterium group</taxon>
        <taxon>Chryseobacterium</taxon>
    </lineage>
</organism>
<keyword evidence="10" id="KW-0489">Methyltransferase</keyword>
<dbReference type="eggNOG" id="COG3145">
    <property type="taxonomic scope" value="Bacteria"/>
</dbReference>
<proteinExistence type="predicted"/>
<dbReference type="OrthoDB" id="190276at2"/>
<dbReference type="InterPro" id="IPR032854">
    <property type="entry name" value="ALKBH3"/>
</dbReference>
<evidence type="ECO:0000256" key="7">
    <source>
        <dbReference type="ARBA" id="ARBA00023004"/>
    </source>
</evidence>
<dbReference type="EMBL" id="JPRP01000001">
    <property type="protein sequence ID" value="KFF00399.1"/>
    <property type="molecule type" value="Genomic_DNA"/>
</dbReference>
<dbReference type="FunFam" id="2.60.120.590:FF:000004">
    <property type="entry name" value="DNA oxidative demethylase ALKBH2"/>
    <property type="match status" value="1"/>
</dbReference>
<feature type="domain" description="Fe2OG dioxygenase" evidence="9">
    <location>
        <begin position="105"/>
        <end position="202"/>
    </location>
</feature>
<dbReference type="AlphaFoldDB" id="A0A085Z7I5"/>
<dbReference type="GO" id="GO:0051213">
    <property type="term" value="F:dioxygenase activity"/>
    <property type="evidence" value="ECO:0007669"/>
    <property type="project" value="UniProtKB-KW"/>
</dbReference>
<evidence type="ECO:0000256" key="1">
    <source>
        <dbReference type="ARBA" id="ARBA00001954"/>
    </source>
</evidence>
<dbReference type="GO" id="GO:0140097">
    <property type="term" value="F:catalytic activity, acting on DNA"/>
    <property type="evidence" value="ECO:0007669"/>
    <property type="project" value="UniProtKB-ARBA"/>
</dbReference>
<dbReference type="GO" id="GO:0016787">
    <property type="term" value="F:hydrolase activity"/>
    <property type="evidence" value="ECO:0007669"/>
    <property type="project" value="UniProtKB-ARBA"/>
</dbReference>
<dbReference type="GO" id="GO:0016705">
    <property type="term" value="F:oxidoreductase activity, acting on paired donors, with incorporation or reduction of molecular oxygen"/>
    <property type="evidence" value="ECO:0007669"/>
    <property type="project" value="UniProtKB-ARBA"/>
</dbReference>
<dbReference type="InterPro" id="IPR037151">
    <property type="entry name" value="AlkB-like_sf"/>
</dbReference>
<protein>
    <submittedName>
        <fullName evidence="10">DNA methylase</fullName>
    </submittedName>
</protein>
<keyword evidence="2" id="KW-0479">Metal-binding</keyword>
<evidence type="ECO:0000313" key="10">
    <source>
        <dbReference type="EMBL" id="KFF00399.1"/>
    </source>
</evidence>
<dbReference type="Pfam" id="PF13532">
    <property type="entry name" value="2OG-FeII_Oxy_2"/>
    <property type="match status" value="1"/>
</dbReference>
<dbReference type="InterPro" id="IPR027450">
    <property type="entry name" value="AlkB-like"/>
</dbReference>
<gene>
    <name evidence="10" type="ORF">IX39_07040</name>
</gene>
<keyword evidence="8" id="KW-0234">DNA repair</keyword>
<comment type="caution">
    <text evidence="10">The sequence shown here is derived from an EMBL/GenBank/DDBJ whole genome shotgun (WGS) entry which is preliminary data.</text>
</comment>
<sequence>MLNLFNEIQNFPINVLPKDGVAEYYGKIFSDAECEKYYQYLFNEIPWENDEALIFGKLIYTKRKVAWFGEKEFEYTYSNRTKYAKLWTPELLALKQKCEEVSGETYNSCLLNLYHDGSEGMAYHSDGEKDLKKHGAIASVTFGAERKFSFKHKISKERIDIQLENGSLLVMKGTTQENWLHRLPPTTKIKTPRVNLTFRTIEE</sequence>
<evidence type="ECO:0000256" key="5">
    <source>
        <dbReference type="ARBA" id="ARBA00022964"/>
    </source>
</evidence>
<keyword evidence="7" id="KW-0408">Iron</keyword>
<dbReference type="GO" id="GO:0008168">
    <property type="term" value="F:methyltransferase activity"/>
    <property type="evidence" value="ECO:0007669"/>
    <property type="project" value="UniProtKB-KW"/>
</dbReference>
<keyword evidence="5" id="KW-0223">Dioxygenase</keyword>
<dbReference type="GO" id="GO:0032451">
    <property type="term" value="F:demethylase activity"/>
    <property type="evidence" value="ECO:0007669"/>
    <property type="project" value="UniProtKB-ARBA"/>
</dbReference>